<dbReference type="AlphaFoldDB" id="B0G5W7"/>
<proteinExistence type="predicted"/>
<dbReference type="Proteomes" id="UP000005359">
    <property type="component" value="Unassembled WGS sequence"/>
</dbReference>
<name>B0G5W7_9FIRM</name>
<dbReference type="STRING" id="411461.DORFOR_01658"/>
<sequence length="117" mass="13482">MSNITVWTKQHENVLKELETAGRYIAKQEYIRMDLKEQAPVVLEAYDWLVKHGPDRANKLADVEYPVWVCDPTFTSGRRSSGSGACKIGAAGAPGNWTGMLWQEWYFFRRFQGGRRR</sequence>
<organism evidence="1 2">
    <name type="scientific">Dorea formicigenerans ATCC 27755</name>
    <dbReference type="NCBI Taxonomy" id="411461"/>
    <lineage>
        <taxon>Bacteria</taxon>
        <taxon>Bacillati</taxon>
        <taxon>Bacillota</taxon>
        <taxon>Clostridia</taxon>
        <taxon>Lachnospirales</taxon>
        <taxon>Lachnospiraceae</taxon>
        <taxon>Dorea</taxon>
    </lineage>
</organism>
<reference evidence="1 2" key="1">
    <citation type="submission" date="2007-10" db="EMBL/GenBank/DDBJ databases">
        <title>Draft genome sequence of Dorea formicigenerans(ATCC 27755).</title>
        <authorList>
            <person name="Sudarsanam P."/>
            <person name="Ley R."/>
            <person name="Guruge J."/>
            <person name="Turnbaugh P.J."/>
            <person name="Mahowald M."/>
            <person name="Liep D."/>
            <person name="Gordon J."/>
        </authorList>
    </citation>
    <scope>NUCLEOTIDE SEQUENCE [LARGE SCALE GENOMIC DNA]</scope>
    <source>
        <strain evidence="1 2">ATCC 27755</strain>
    </source>
</reference>
<reference evidence="1 2" key="2">
    <citation type="submission" date="2007-10" db="EMBL/GenBank/DDBJ databases">
        <authorList>
            <person name="Fulton L."/>
            <person name="Clifton S."/>
            <person name="Fulton B."/>
            <person name="Xu J."/>
            <person name="Minx P."/>
            <person name="Pepin K.H."/>
            <person name="Johnson M."/>
            <person name="Thiruvilangam P."/>
            <person name="Bhonagiri V."/>
            <person name="Nash W.E."/>
            <person name="Wang C."/>
            <person name="Mardis E.R."/>
            <person name="Wilson R.K."/>
        </authorList>
    </citation>
    <scope>NUCLEOTIDE SEQUENCE [LARGE SCALE GENOMIC DNA]</scope>
    <source>
        <strain evidence="1 2">ATCC 27755</strain>
    </source>
</reference>
<dbReference type="Pfam" id="PF12952">
    <property type="entry name" value="DUF3841"/>
    <property type="match status" value="1"/>
</dbReference>
<gene>
    <name evidence="1" type="ORF">DORFOR_01658</name>
</gene>
<protein>
    <submittedName>
        <fullName evidence="1">Uncharacterized protein</fullName>
    </submittedName>
</protein>
<comment type="caution">
    <text evidence="1">The sequence shown here is derived from an EMBL/GenBank/DDBJ whole genome shotgun (WGS) entry which is preliminary data.</text>
</comment>
<dbReference type="PaxDb" id="411461-DORFOR_01658"/>
<dbReference type="InterPro" id="IPR024211">
    <property type="entry name" value="DUF3841"/>
</dbReference>
<evidence type="ECO:0000313" key="2">
    <source>
        <dbReference type="Proteomes" id="UP000005359"/>
    </source>
</evidence>
<dbReference type="EMBL" id="AAXA02000013">
    <property type="protein sequence ID" value="EDR47167.1"/>
    <property type="molecule type" value="Genomic_DNA"/>
</dbReference>
<evidence type="ECO:0000313" key="1">
    <source>
        <dbReference type="EMBL" id="EDR47167.1"/>
    </source>
</evidence>
<accession>B0G5W7</accession>